<feature type="compositionally biased region" description="Polar residues" evidence="1">
    <location>
        <begin position="377"/>
        <end position="411"/>
    </location>
</feature>
<feature type="compositionally biased region" description="Pro residues" evidence="1">
    <location>
        <begin position="148"/>
        <end position="159"/>
    </location>
</feature>
<dbReference type="KEGG" id="ccan:109685582"/>
<feature type="region of interest" description="Disordered" evidence="1">
    <location>
        <begin position="143"/>
        <end position="188"/>
    </location>
</feature>
<dbReference type="GO" id="GO:0005737">
    <property type="term" value="C:cytoplasm"/>
    <property type="evidence" value="ECO:0007669"/>
    <property type="project" value="TreeGrafter"/>
</dbReference>
<feature type="region of interest" description="Disordered" evidence="1">
    <location>
        <begin position="476"/>
        <end position="542"/>
    </location>
</feature>
<evidence type="ECO:0000313" key="4">
    <source>
        <dbReference type="RefSeq" id="XP_020018070.1"/>
    </source>
</evidence>
<sequence>MDNFQYTVQLSDQDWAEFSATADECGLLQAGLASGDELLSSDIDQGDSSDSSPSGPPPLLTGQLALGRRDWWGCEEGGEVVATQQLISRSQCEPILALEASQQAVGTSALSEGLLSLSSGTIPLVQCSSLPGPAASRGEMQRLLQGPAPSPPGEPPQSPESPGCSLTPQKSLDNPGVPPWSPGRKKRSAVCAKWGGHLGAPGPVATQLGYHEARPEGIVVGTAKLTAEVQQDKPEPDSADAPKPSSGSPELVARRGPGLDLSTSIPTTEQGTDQIRMTPRAELHTISIPVQEVHPDSSMAKSDMAPSTPACKPQPHMALSTPASKPDMTLSTSAFKPQPHMALSTPASKPDMTLSIPASKPQPHMALSISVSKPDMTLSTPASKPQPDMSLSTPASSTQIDKSGSASASTSRLYVGISGTGLKPGVDLSPPISMVVPHAALLHSASKTASDMDDTPAALSLLPVPWAEATLVDTKGAVTPEGHREKPRREPSAGAPGDPSGEPLQGSVQVPKRKKVRFSMTMPSPEELGSGEAAGSPSSTTPWIPASRTAIGGRGGSAAWDAVAVGPRSPQPRILKHLPPPSPSASVGPEPGSRFAVTLPEAYEFFFCDTIEEEEEDVAGEAAASQALGEVQWPDMCEFFFQDCRAQRSRCQGHHSPMPSPRAEPAAATLPGDPVPISIPEAYEHFFEEDGLGDALPPATLLQLQTTEPLREVGLGAPPKPGPVTTQQLSLAVRRAGELRGPLTSFTFSQNDMCLVFVAFATWAVRTSDLHTPDAWKTVLLANIGTISAIRYFRRQVGRGRSPSRSPSPSHSPSC</sequence>
<dbReference type="AlphaFoldDB" id="A0A8C0WXY9"/>
<dbReference type="GO" id="GO:0006355">
    <property type="term" value="P:regulation of DNA-templated transcription"/>
    <property type="evidence" value="ECO:0007669"/>
    <property type="project" value="InterPro"/>
</dbReference>
<feature type="compositionally biased region" description="Polar residues" evidence="1">
    <location>
        <begin position="261"/>
        <end position="275"/>
    </location>
</feature>
<accession>A0A8C0WXY9</accession>
<evidence type="ECO:0000313" key="2">
    <source>
        <dbReference type="Ensembl" id="ENSCCNP00000018546.1"/>
    </source>
</evidence>
<proteinExistence type="predicted"/>
<feature type="region of interest" description="Disordered" evidence="1">
    <location>
        <begin position="573"/>
        <end position="592"/>
    </location>
</feature>
<organism evidence="2">
    <name type="scientific">Castor canadensis</name>
    <name type="common">American beaver</name>
    <dbReference type="NCBI Taxonomy" id="51338"/>
    <lineage>
        <taxon>Eukaryota</taxon>
        <taxon>Metazoa</taxon>
        <taxon>Chordata</taxon>
        <taxon>Craniata</taxon>
        <taxon>Vertebrata</taxon>
        <taxon>Euteleostomi</taxon>
        <taxon>Mammalia</taxon>
        <taxon>Eutheria</taxon>
        <taxon>Euarchontoglires</taxon>
        <taxon>Glires</taxon>
        <taxon>Rodentia</taxon>
        <taxon>Castorimorpha</taxon>
        <taxon>Castoridae</taxon>
        <taxon>Castor</taxon>
    </lineage>
</organism>
<dbReference type="PANTHER" id="PTHR47282:SF1">
    <property type="entry name" value="PGC-1 AND ERR-INDUCED REGULATOR IN MUSCLE PROTEIN 1"/>
    <property type="match status" value="1"/>
</dbReference>
<reference evidence="4" key="2">
    <citation type="submission" date="2025-04" db="UniProtKB">
        <authorList>
            <consortium name="RefSeq"/>
        </authorList>
    </citation>
    <scope>IDENTIFICATION</scope>
    <source>
        <tissue evidence="4">Leukocyte</tissue>
    </source>
</reference>
<dbReference type="GO" id="GO:0005634">
    <property type="term" value="C:nucleus"/>
    <property type="evidence" value="ECO:0007669"/>
    <property type="project" value="TreeGrafter"/>
</dbReference>
<dbReference type="OrthoDB" id="8943218at2759"/>
<feature type="compositionally biased region" description="Basic and acidic residues" evidence="1">
    <location>
        <begin position="481"/>
        <end position="491"/>
    </location>
</feature>
<feature type="region of interest" description="Disordered" evidence="1">
    <location>
        <begin position="293"/>
        <end position="411"/>
    </location>
</feature>
<dbReference type="RefSeq" id="XP_073937754.1">
    <property type="nucleotide sequence ID" value="XM_074081653.1"/>
</dbReference>
<dbReference type="Ensembl" id="ENSCCNT00000024114.1">
    <property type="protein sequence ID" value="ENSCCNP00000018546.1"/>
    <property type="gene ID" value="ENSCCNG00000018793.1"/>
</dbReference>
<protein>
    <submittedName>
        <fullName evidence="4">PGC-1 and ERR-induced regulator in muscle protein 1 isoform X1</fullName>
    </submittedName>
</protein>
<feature type="region of interest" description="Disordered" evidence="1">
    <location>
        <begin position="229"/>
        <end position="275"/>
    </location>
</feature>
<feature type="region of interest" description="Disordered" evidence="1">
    <location>
        <begin position="39"/>
        <end position="59"/>
    </location>
</feature>
<feature type="compositionally biased region" description="Low complexity" evidence="1">
    <location>
        <begin position="39"/>
        <end position="53"/>
    </location>
</feature>
<gene>
    <name evidence="2 4" type="primary">Perm1</name>
</gene>
<reference evidence="2" key="1">
    <citation type="submission" date="2023-09" db="UniProtKB">
        <authorList>
            <consortium name="Ensembl"/>
        </authorList>
    </citation>
    <scope>IDENTIFICATION</scope>
</reference>
<dbReference type="RefSeq" id="XP_020018070.1">
    <property type="nucleotide sequence ID" value="XM_020162481.1"/>
</dbReference>
<dbReference type="PANTHER" id="PTHR47282">
    <property type="entry name" value="PGC-1 AND ERR-INDUCED REGULATOR IN MUSCLE PROTEIN 1"/>
    <property type="match status" value="1"/>
</dbReference>
<dbReference type="GO" id="GO:0014850">
    <property type="term" value="P:response to muscle activity"/>
    <property type="evidence" value="ECO:0007669"/>
    <property type="project" value="TreeGrafter"/>
</dbReference>
<dbReference type="InterPro" id="IPR043442">
    <property type="entry name" value="Perm1"/>
</dbReference>
<keyword evidence="3" id="KW-1185">Reference proteome</keyword>
<evidence type="ECO:0000313" key="3">
    <source>
        <dbReference type="Proteomes" id="UP001732720"/>
    </source>
</evidence>
<evidence type="ECO:0000256" key="1">
    <source>
        <dbReference type="SAM" id="MobiDB-lite"/>
    </source>
</evidence>
<dbReference type="CTD" id="84808"/>
<dbReference type="Proteomes" id="UP001732720">
    <property type="component" value="Chromosome 7"/>
</dbReference>
<name>A0A8C0WXY9_CASCN</name>
<dbReference type="GeneID" id="109685582"/>